<keyword evidence="2" id="KW-1185">Reference proteome</keyword>
<reference evidence="1 2" key="1">
    <citation type="submission" date="2016-03" db="EMBL/GenBank/DDBJ databases">
        <title>Niastella vici sp. nov., isolated from farmland soil.</title>
        <authorList>
            <person name="Chen L."/>
            <person name="Wang D."/>
            <person name="Yang S."/>
            <person name="Wang G."/>
        </authorList>
    </citation>
    <scope>NUCLEOTIDE SEQUENCE [LARGE SCALE GENOMIC DNA]</scope>
    <source>
        <strain evidence="1 2">DJ57</strain>
    </source>
</reference>
<organism evidence="1 2">
    <name type="scientific">Niastella vici</name>
    <dbReference type="NCBI Taxonomy" id="1703345"/>
    <lineage>
        <taxon>Bacteria</taxon>
        <taxon>Pseudomonadati</taxon>
        <taxon>Bacteroidota</taxon>
        <taxon>Chitinophagia</taxon>
        <taxon>Chitinophagales</taxon>
        <taxon>Chitinophagaceae</taxon>
        <taxon>Niastella</taxon>
    </lineage>
</organism>
<sequence length="71" mass="7849">MQQGKWIFQHSTPLSASRASGNLLKRTPRLGAGTISPALDPAIWVTQISRFTFPDINLINHSTQSKVLYIA</sequence>
<evidence type="ECO:0000313" key="1">
    <source>
        <dbReference type="EMBL" id="OQP62518.1"/>
    </source>
</evidence>
<accession>A0A1V9FW43</accession>
<protein>
    <submittedName>
        <fullName evidence="1">Uncharacterized protein</fullName>
    </submittedName>
</protein>
<evidence type="ECO:0000313" key="2">
    <source>
        <dbReference type="Proteomes" id="UP000192796"/>
    </source>
</evidence>
<dbReference type="EMBL" id="LVYD01000050">
    <property type="protein sequence ID" value="OQP62518.1"/>
    <property type="molecule type" value="Genomic_DNA"/>
</dbReference>
<dbReference type="AlphaFoldDB" id="A0A1V9FW43"/>
<dbReference type="Proteomes" id="UP000192796">
    <property type="component" value="Unassembled WGS sequence"/>
</dbReference>
<comment type="caution">
    <text evidence="1">The sequence shown here is derived from an EMBL/GenBank/DDBJ whole genome shotgun (WGS) entry which is preliminary data.</text>
</comment>
<proteinExistence type="predicted"/>
<dbReference type="STRING" id="1703345.A3860_27895"/>
<name>A0A1V9FW43_9BACT</name>
<gene>
    <name evidence="1" type="ORF">A3860_27895</name>
</gene>